<keyword evidence="1" id="KW-0732">Signal</keyword>
<name>A0A8J7TMT2_9BACT</name>
<dbReference type="InterPro" id="IPR005560">
    <property type="entry name" value="Csp_YhjQ"/>
</dbReference>
<dbReference type="AlphaFoldDB" id="A0A8J7TMT2"/>
<dbReference type="Pfam" id="PF03860">
    <property type="entry name" value="Csp"/>
    <property type="match status" value="1"/>
</dbReference>
<accession>A0A8J7TMT2</accession>
<gene>
    <name evidence="2" type="ORF">J0M35_17055</name>
</gene>
<evidence type="ECO:0008006" key="4">
    <source>
        <dbReference type="Google" id="ProtNLM"/>
    </source>
</evidence>
<comment type="caution">
    <text evidence="2">The sequence shown here is derived from an EMBL/GenBank/DDBJ whole genome shotgun (WGS) entry which is preliminary data.</text>
</comment>
<evidence type="ECO:0000313" key="2">
    <source>
        <dbReference type="EMBL" id="MBN8662079.1"/>
    </source>
</evidence>
<evidence type="ECO:0000256" key="1">
    <source>
        <dbReference type="SAM" id="SignalP"/>
    </source>
</evidence>
<dbReference type="PANTHER" id="PTHR37310">
    <property type="entry name" value="CYTOPLASMIC PROTEIN-RELATED"/>
    <property type="match status" value="1"/>
</dbReference>
<feature type="signal peptide" evidence="1">
    <location>
        <begin position="1"/>
        <end position="21"/>
    </location>
</feature>
<reference evidence="2" key="1">
    <citation type="submission" date="2021-02" db="EMBL/GenBank/DDBJ databases">
        <title>Genome-Resolved Metagenomics of a Microbial Community Performing Photosynthetic Biological Nutrient Removal.</title>
        <authorList>
            <person name="Mcdaniel E.A."/>
        </authorList>
    </citation>
    <scope>NUCLEOTIDE SEQUENCE</scope>
    <source>
        <strain evidence="2">UWPOB_OBS1</strain>
    </source>
</reference>
<dbReference type="EMBL" id="JAFLCK010000030">
    <property type="protein sequence ID" value="MBN8662079.1"/>
    <property type="molecule type" value="Genomic_DNA"/>
</dbReference>
<evidence type="ECO:0000313" key="3">
    <source>
        <dbReference type="Proteomes" id="UP000664277"/>
    </source>
</evidence>
<dbReference type="PANTHER" id="PTHR37310:SF1">
    <property type="entry name" value="CYTOPLASMIC PROTEIN"/>
    <property type="match status" value="1"/>
</dbReference>
<sequence length="145" mass="15365">MKKLILLCAFLLAVAFLPLNAVLAKEADCCKKAGGAAGQNKAEAKTGAGISCAECAQTCEKTLKYFKKQGGKYTEEANLKTLQDCITLCKASSELQKRGSAHAAALLKVCHAVCLDCAKMCKEMNDPKLADCIKSCEECTSCCEG</sequence>
<feature type="chain" id="PRO_5035151549" description="Four-helix bundle copper-binding protein" evidence="1">
    <location>
        <begin position="22"/>
        <end position="145"/>
    </location>
</feature>
<proteinExistence type="predicted"/>
<organism evidence="2 3">
    <name type="scientific">Candidatus Obscuribacter phosphatis</name>
    <dbReference type="NCBI Taxonomy" id="1906157"/>
    <lineage>
        <taxon>Bacteria</taxon>
        <taxon>Bacillati</taxon>
        <taxon>Candidatus Melainabacteria</taxon>
        <taxon>Candidatus Obscuribacterales</taxon>
        <taxon>Candidatus Obscuribacteraceae</taxon>
        <taxon>Candidatus Obscuribacter</taxon>
    </lineage>
</organism>
<dbReference type="Proteomes" id="UP000664277">
    <property type="component" value="Unassembled WGS sequence"/>
</dbReference>
<dbReference type="Gene3D" id="1.20.1270.360">
    <property type="match status" value="1"/>
</dbReference>
<protein>
    <recommendedName>
        <fullName evidence="4">Four-helix bundle copper-binding protein</fullName>
    </recommendedName>
</protein>